<keyword evidence="4" id="KW-1185">Reference proteome</keyword>
<proteinExistence type="predicted"/>
<dbReference type="InParanoid" id="A0A5J5F1S5"/>
<feature type="region of interest" description="Disordered" evidence="1">
    <location>
        <begin position="57"/>
        <end position="76"/>
    </location>
</feature>
<accession>A0A5J5F1S5</accession>
<feature type="chain" id="PRO_5023934985" evidence="2">
    <location>
        <begin position="20"/>
        <end position="202"/>
    </location>
</feature>
<keyword evidence="2" id="KW-0732">Signal</keyword>
<sequence length="202" mass="21446">MAALAIVEVFCLVFYISLGRQRECWCDTKPGRPICSHKSHKGLTVPRSTATTPWMTTAASETPTRPAGTQSWVPLSSSPSHLTPLPGGTGNSFYHQRIAPSALSLLSPSHKEGEEESSSSPATPATFHVYSLRAATPSAHAIFRLKRSRSLPPAAGWSTRLLVLLSGSLGGGWTAVVVNVAPPPSRAADLKRLDGAHGRPYA</sequence>
<protein>
    <submittedName>
        <fullName evidence="3">Uncharacterized protein</fullName>
    </submittedName>
</protein>
<dbReference type="AlphaFoldDB" id="A0A5J5F1S5"/>
<evidence type="ECO:0000256" key="1">
    <source>
        <dbReference type="SAM" id="MobiDB-lite"/>
    </source>
</evidence>
<feature type="compositionally biased region" description="Polar residues" evidence="1">
    <location>
        <begin position="57"/>
        <end position="73"/>
    </location>
</feature>
<comment type="caution">
    <text evidence="3">The sequence shown here is derived from an EMBL/GenBank/DDBJ whole genome shotgun (WGS) entry which is preliminary data.</text>
</comment>
<dbReference type="EMBL" id="VXIS01000054">
    <property type="protein sequence ID" value="KAA8909801.1"/>
    <property type="molecule type" value="Genomic_DNA"/>
</dbReference>
<evidence type="ECO:0000256" key="2">
    <source>
        <dbReference type="SAM" id="SignalP"/>
    </source>
</evidence>
<feature type="signal peptide" evidence="2">
    <location>
        <begin position="1"/>
        <end position="19"/>
    </location>
</feature>
<reference evidence="3 4" key="1">
    <citation type="submission" date="2019-09" db="EMBL/GenBank/DDBJ databases">
        <title>Draft genome of the ectomycorrhizal ascomycete Sphaerosporella brunnea.</title>
        <authorList>
            <consortium name="DOE Joint Genome Institute"/>
            <person name="Benucci G.M."/>
            <person name="Marozzi G."/>
            <person name="Antonielli L."/>
            <person name="Sanchez S."/>
            <person name="Marco P."/>
            <person name="Wang X."/>
            <person name="Falini L.B."/>
            <person name="Barry K."/>
            <person name="Haridas S."/>
            <person name="Lipzen A."/>
            <person name="Labutti K."/>
            <person name="Grigoriev I.V."/>
            <person name="Murat C."/>
            <person name="Martin F."/>
            <person name="Albertini E."/>
            <person name="Donnini D."/>
            <person name="Bonito G."/>
        </authorList>
    </citation>
    <scope>NUCLEOTIDE SEQUENCE [LARGE SCALE GENOMIC DNA]</scope>
    <source>
        <strain evidence="3 4">Sb_GMNB300</strain>
    </source>
</reference>
<organism evidence="3 4">
    <name type="scientific">Sphaerosporella brunnea</name>
    <dbReference type="NCBI Taxonomy" id="1250544"/>
    <lineage>
        <taxon>Eukaryota</taxon>
        <taxon>Fungi</taxon>
        <taxon>Dikarya</taxon>
        <taxon>Ascomycota</taxon>
        <taxon>Pezizomycotina</taxon>
        <taxon>Pezizomycetes</taxon>
        <taxon>Pezizales</taxon>
        <taxon>Pyronemataceae</taxon>
        <taxon>Sphaerosporella</taxon>
    </lineage>
</organism>
<dbReference type="Proteomes" id="UP000326924">
    <property type="component" value="Unassembled WGS sequence"/>
</dbReference>
<gene>
    <name evidence="3" type="ORF">FN846DRAFT_594072</name>
</gene>
<name>A0A5J5F1S5_9PEZI</name>
<evidence type="ECO:0000313" key="4">
    <source>
        <dbReference type="Proteomes" id="UP000326924"/>
    </source>
</evidence>
<evidence type="ECO:0000313" key="3">
    <source>
        <dbReference type="EMBL" id="KAA8909801.1"/>
    </source>
</evidence>